<evidence type="ECO:0000313" key="2">
    <source>
        <dbReference type="EMBL" id="SCU70059.1"/>
    </source>
</evidence>
<feature type="compositionally biased region" description="Polar residues" evidence="1">
    <location>
        <begin position="181"/>
        <end position="203"/>
    </location>
</feature>
<dbReference type="EMBL" id="CZPT02001351">
    <property type="protein sequence ID" value="SCU70059.1"/>
    <property type="molecule type" value="Genomic_DNA"/>
</dbReference>
<proteinExistence type="predicted"/>
<feature type="region of interest" description="Disordered" evidence="1">
    <location>
        <begin position="295"/>
        <end position="327"/>
    </location>
</feature>
<dbReference type="Proteomes" id="UP000195570">
    <property type="component" value="Unassembled WGS sequence"/>
</dbReference>
<feature type="region of interest" description="Disordered" evidence="1">
    <location>
        <begin position="380"/>
        <end position="408"/>
    </location>
</feature>
<reference evidence="2" key="1">
    <citation type="submission" date="2016-09" db="EMBL/GenBank/DDBJ databases">
        <authorList>
            <person name="Hebert L."/>
            <person name="Moumen B."/>
        </authorList>
    </citation>
    <scope>NUCLEOTIDE SEQUENCE [LARGE SCALE GENOMIC DNA]</scope>
    <source>
        <strain evidence="2">OVI</strain>
    </source>
</reference>
<gene>
    <name evidence="2" type="ORF">TEOVI_000162800</name>
</gene>
<accession>A0A1G4ICQ0</accession>
<evidence type="ECO:0000256" key="1">
    <source>
        <dbReference type="SAM" id="MobiDB-lite"/>
    </source>
</evidence>
<protein>
    <submittedName>
        <fullName evidence="2">Uncharacterized protein</fullName>
    </submittedName>
</protein>
<name>A0A1G4ICQ0_TRYEQ</name>
<feature type="region of interest" description="Disordered" evidence="1">
    <location>
        <begin position="181"/>
        <end position="215"/>
    </location>
</feature>
<keyword evidence="3" id="KW-1185">Reference proteome</keyword>
<sequence>MPAEGPNPREVTSDASVSQEEENLGTDQGGSAKQEREVMTPNNDIHYTSVGVLARGVADPSYSHVVSSDVSYKSSTALSYPEESLSPSCASFSEAVDDSPTDAEHQMGASPCNSIIGSIDMAAAINVLRSRLGTTHKKIMSVGSPLYRRDGKGGCSCKSPRASSPGSMTSRTFKASITHNQKASAASSIADNGSPSAMASQTRRPLKGCEPRSPSRREVVMIREDSNVRFGVDNERECHGDDVNEDVPRLVLTRESLESMCGKSNIRVSSPLPPIDVSEHGSPRKCIMIRSTASPTNEKVHTPVSKVPPFKGSWASSPKASMEKKGPNTSVLLPTQAAPISIPCVGTGLGNCQLRGNGLWGNDTNAVLLGERTTNVGTFASSPLPRALPEPRKAVPSLTKDRNGNASL</sequence>
<dbReference type="GeneID" id="92375568"/>
<feature type="compositionally biased region" description="Basic and acidic residues" evidence="1">
    <location>
        <begin position="389"/>
        <end position="408"/>
    </location>
</feature>
<dbReference type="RefSeq" id="XP_067080935.1">
    <property type="nucleotide sequence ID" value="XM_067224834.1"/>
</dbReference>
<dbReference type="AlphaFoldDB" id="A0A1G4ICQ0"/>
<organism evidence="2 3">
    <name type="scientific">Trypanosoma equiperdum</name>
    <dbReference type="NCBI Taxonomy" id="5694"/>
    <lineage>
        <taxon>Eukaryota</taxon>
        <taxon>Discoba</taxon>
        <taxon>Euglenozoa</taxon>
        <taxon>Kinetoplastea</taxon>
        <taxon>Metakinetoplastina</taxon>
        <taxon>Trypanosomatida</taxon>
        <taxon>Trypanosomatidae</taxon>
        <taxon>Trypanosoma</taxon>
    </lineage>
</organism>
<dbReference type="VEuPathDB" id="TriTrypDB:TEOVI_000162800"/>
<comment type="caution">
    <text evidence="2">The sequence shown here is derived from an EMBL/GenBank/DDBJ whole genome shotgun (WGS) entry which is preliminary data.</text>
</comment>
<evidence type="ECO:0000313" key="3">
    <source>
        <dbReference type="Proteomes" id="UP000195570"/>
    </source>
</evidence>
<feature type="region of interest" description="Disordered" evidence="1">
    <location>
        <begin position="1"/>
        <end position="44"/>
    </location>
</feature>